<dbReference type="OrthoDB" id="310026at2759"/>
<sequence length="179" mass="20750">MKNQNTNSAQNKVYESYHYVQGYNVQSAANVSLYVMNLINNFEKQQQQSQKQHKKWFSSGGQNDSSIKITKANFNIYDAFKQIEVRVEINIPGNTKLHAFTSENEQCEVNDELWERAYVSSCLRSMEQVQNVKAGIVYEEFQNLESFQQFIQSLFNVIGQGQEIYMSQMSLAQMHDVFG</sequence>
<dbReference type="InterPro" id="IPR015374">
    <property type="entry name" value="ChAPs"/>
</dbReference>
<dbReference type="GO" id="GO:0034044">
    <property type="term" value="C:exomer complex"/>
    <property type="evidence" value="ECO:0007669"/>
    <property type="project" value="UniProtKB-ARBA"/>
</dbReference>
<name>A0A0V0QIQ2_PSEPJ</name>
<proteinExistence type="predicted"/>
<dbReference type="PANTHER" id="PTHR31975:SF1">
    <property type="entry name" value="BUD SITE SELECTION PROTEIN 7-RELATED"/>
    <property type="match status" value="1"/>
</dbReference>
<gene>
    <name evidence="1" type="ORF">PPERSA_07621</name>
</gene>
<keyword evidence="2" id="KW-1185">Reference proteome</keyword>
<reference evidence="1 2" key="1">
    <citation type="journal article" date="2015" name="Sci. Rep.">
        <title>Genome of the facultative scuticociliatosis pathogen Pseudocohnilembus persalinus provides insight into its virulence through horizontal gene transfer.</title>
        <authorList>
            <person name="Xiong J."/>
            <person name="Wang G."/>
            <person name="Cheng J."/>
            <person name="Tian M."/>
            <person name="Pan X."/>
            <person name="Warren A."/>
            <person name="Jiang C."/>
            <person name="Yuan D."/>
            <person name="Miao W."/>
        </authorList>
    </citation>
    <scope>NUCLEOTIDE SEQUENCE [LARGE SCALE GENOMIC DNA]</scope>
    <source>
        <strain evidence="1">36N120E</strain>
    </source>
</reference>
<accession>A0A0V0QIQ2</accession>
<protein>
    <submittedName>
        <fullName evidence="1">Uncharacterized protein</fullName>
    </submittedName>
</protein>
<organism evidence="1 2">
    <name type="scientific">Pseudocohnilembus persalinus</name>
    <name type="common">Ciliate</name>
    <dbReference type="NCBI Taxonomy" id="266149"/>
    <lineage>
        <taxon>Eukaryota</taxon>
        <taxon>Sar</taxon>
        <taxon>Alveolata</taxon>
        <taxon>Ciliophora</taxon>
        <taxon>Intramacronucleata</taxon>
        <taxon>Oligohymenophorea</taxon>
        <taxon>Scuticociliatia</taxon>
        <taxon>Philasterida</taxon>
        <taxon>Pseudocohnilembidae</taxon>
        <taxon>Pseudocohnilembus</taxon>
    </lineage>
</organism>
<dbReference type="AlphaFoldDB" id="A0A0V0QIQ2"/>
<dbReference type="Pfam" id="PF09295">
    <property type="entry name" value="ChAPs"/>
    <property type="match status" value="1"/>
</dbReference>
<evidence type="ECO:0000313" key="1">
    <source>
        <dbReference type="EMBL" id="KRX01976.1"/>
    </source>
</evidence>
<dbReference type="PANTHER" id="PTHR31975">
    <property type="entry name" value="BUD SITE SELECTION PROTEIN 7-RELATED"/>
    <property type="match status" value="1"/>
</dbReference>
<dbReference type="GO" id="GO:0006893">
    <property type="term" value="P:Golgi to plasma membrane transport"/>
    <property type="evidence" value="ECO:0007669"/>
    <property type="project" value="TreeGrafter"/>
</dbReference>
<dbReference type="InParanoid" id="A0A0V0QIQ2"/>
<dbReference type="Gene3D" id="1.25.40.10">
    <property type="entry name" value="Tetratricopeptide repeat domain"/>
    <property type="match status" value="1"/>
</dbReference>
<comment type="caution">
    <text evidence="1">The sequence shown here is derived from an EMBL/GenBank/DDBJ whole genome shotgun (WGS) entry which is preliminary data.</text>
</comment>
<dbReference type="EMBL" id="LDAU01000159">
    <property type="protein sequence ID" value="KRX01976.1"/>
    <property type="molecule type" value="Genomic_DNA"/>
</dbReference>
<dbReference type="Proteomes" id="UP000054937">
    <property type="component" value="Unassembled WGS sequence"/>
</dbReference>
<evidence type="ECO:0000313" key="2">
    <source>
        <dbReference type="Proteomes" id="UP000054937"/>
    </source>
</evidence>
<dbReference type="InterPro" id="IPR011990">
    <property type="entry name" value="TPR-like_helical_dom_sf"/>
</dbReference>